<keyword evidence="1" id="KW-0808">Transferase</keyword>
<dbReference type="SUPFAM" id="SSF53187">
    <property type="entry name" value="Zn-dependent exopeptidases"/>
    <property type="match status" value="1"/>
</dbReference>
<keyword evidence="2" id="KW-0012">Acyltransferase</keyword>
<name>A0A1F6CMI8_HANXR</name>
<dbReference type="GO" id="GO:0016603">
    <property type="term" value="F:glutaminyl-peptide cyclotransferase activity"/>
    <property type="evidence" value="ECO:0007669"/>
    <property type="project" value="TreeGrafter"/>
</dbReference>
<dbReference type="InterPro" id="IPR040234">
    <property type="entry name" value="QC/QCL"/>
</dbReference>
<dbReference type="PANTHER" id="PTHR12283:SF6">
    <property type="entry name" value="GLUTAMINYL-PEPTIDE CYCLOTRANSFERASE-RELATED"/>
    <property type="match status" value="1"/>
</dbReference>
<reference evidence="4 5" key="1">
    <citation type="journal article" date="2016" name="Nat. Commun.">
        <title>Thousands of microbial genomes shed light on interconnected biogeochemical processes in an aquifer system.</title>
        <authorList>
            <person name="Anantharaman K."/>
            <person name="Brown C.T."/>
            <person name="Hug L.A."/>
            <person name="Sharon I."/>
            <person name="Castelle C.J."/>
            <person name="Probst A.J."/>
            <person name="Thomas B.C."/>
            <person name="Singh A."/>
            <person name="Wilkins M.J."/>
            <person name="Karaoz U."/>
            <person name="Brodie E.L."/>
            <person name="Williams K.H."/>
            <person name="Hubbard S.S."/>
            <person name="Banfield J.F."/>
        </authorList>
    </citation>
    <scope>NUCLEOTIDE SEQUENCE [LARGE SCALE GENOMIC DNA]</scope>
    <source>
        <strain evidence="5">RIFCSPLOWO2_12_FULL_64_10</strain>
    </source>
</reference>
<dbReference type="Pfam" id="PF04389">
    <property type="entry name" value="Peptidase_M28"/>
    <property type="match status" value="1"/>
</dbReference>
<evidence type="ECO:0000313" key="4">
    <source>
        <dbReference type="EMBL" id="OGG50449.1"/>
    </source>
</evidence>
<dbReference type="AlphaFoldDB" id="A0A1F6CMI8"/>
<evidence type="ECO:0000313" key="5">
    <source>
        <dbReference type="Proteomes" id="UP000178606"/>
    </source>
</evidence>
<evidence type="ECO:0000256" key="1">
    <source>
        <dbReference type="ARBA" id="ARBA00022679"/>
    </source>
</evidence>
<protein>
    <recommendedName>
        <fullName evidence="3">Peptidase M28 domain-containing protein</fullName>
    </recommendedName>
</protein>
<dbReference type="PANTHER" id="PTHR12283">
    <property type="entry name" value="GLUTAMINYL-PEPTIDE CYCLOTRANSFERASE"/>
    <property type="match status" value="1"/>
</dbReference>
<gene>
    <name evidence="4" type="ORF">A3F84_24430</name>
</gene>
<dbReference type="EMBL" id="MFKF01000208">
    <property type="protein sequence ID" value="OGG50449.1"/>
    <property type="molecule type" value="Genomic_DNA"/>
</dbReference>
<dbReference type="InterPro" id="IPR007484">
    <property type="entry name" value="Peptidase_M28"/>
</dbReference>
<evidence type="ECO:0000256" key="2">
    <source>
        <dbReference type="ARBA" id="ARBA00023315"/>
    </source>
</evidence>
<comment type="caution">
    <text evidence="4">The sequence shown here is derived from an EMBL/GenBank/DDBJ whole genome shotgun (WGS) entry which is preliminary data.</text>
</comment>
<accession>A0A1F6CMI8</accession>
<dbReference type="GO" id="GO:0008270">
    <property type="term" value="F:zinc ion binding"/>
    <property type="evidence" value="ECO:0007669"/>
    <property type="project" value="TreeGrafter"/>
</dbReference>
<feature type="domain" description="Peptidase M28" evidence="3">
    <location>
        <begin position="90"/>
        <end position="299"/>
    </location>
</feature>
<evidence type="ECO:0000259" key="3">
    <source>
        <dbReference type="Pfam" id="PF04389"/>
    </source>
</evidence>
<dbReference type="Gene3D" id="3.40.630.10">
    <property type="entry name" value="Zn peptidases"/>
    <property type="match status" value="1"/>
</dbReference>
<proteinExistence type="predicted"/>
<dbReference type="Proteomes" id="UP000178606">
    <property type="component" value="Unassembled WGS sequence"/>
</dbReference>
<sequence>MHRLLLTSALLLISLCDRPKPSGPPVFDGARAYDLLVQQCGFGPRTPGSAGHRAALDFLTVELGKWADSVEEDPFTYRDAKVDTVVSLTNVKGVFNAQAAERILLCAHWDTRPYADQDPDPAKRNQPILGANDGASGVAVLLEVARVLRQIPPVKGADIVFFDGEDYGRGIGGDVSDYFLGARRFAAVNKGKYAPRMGILLDMIGDRDLTIYYEGYSNRTYPDHVARVWQAAAALGYRQFIPQQKYFIQDDHIPLMEAGIPCIDLIDFDYPPWHTVADTPDRCSPQGLKAVGDVVLKVVYEL</sequence>
<organism evidence="4 5">
    <name type="scientific">Handelsmanbacteria sp. (strain RIFCSPLOWO2_12_FULL_64_10)</name>
    <dbReference type="NCBI Taxonomy" id="1817868"/>
    <lineage>
        <taxon>Bacteria</taxon>
        <taxon>Candidatus Handelsmaniibacteriota</taxon>
    </lineage>
</organism>